<dbReference type="Proteomes" id="UP000708208">
    <property type="component" value="Unassembled WGS sequence"/>
</dbReference>
<sequence>PLEDSMPVILKPPSKKLDFDVVVDQYIYVEGMHGAYFRERADSGRFVKSKDSIQLSGGSVYRGYKRKPSRHRDEILGSLRKSSRQT</sequence>
<gene>
    <name evidence="2" type="ORF">AFUS01_LOCUS8182</name>
</gene>
<evidence type="ECO:0000313" key="3">
    <source>
        <dbReference type="Proteomes" id="UP000708208"/>
    </source>
</evidence>
<name>A0A8J2JEM8_9HEXA</name>
<reference evidence="2" key="1">
    <citation type="submission" date="2021-06" db="EMBL/GenBank/DDBJ databases">
        <authorList>
            <person name="Hodson N. C."/>
            <person name="Mongue J. A."/>
            <person name="Jaron S. K."/>
        </authorList>
    </citation>
    <scope>NUCLEOTIDE SEQUENCE</scope>
</reference>
<dbReference type="AlphaFoldDB" id="A0A8J2JEM8"/>
<feature type="region of interest" description="Disordered" evidence="1">
    <location>
        <begin position="59"/>
        <end position="86"/>
    </location>
</feature>
<keyword evidence="3" id="KW-1185">Reference proteome</keyword>
<proteinExistence type="predicted"/>
<evidence type="ECO:0000313" key="2">
    <source>
        <dbReference type="EMBL" id="CAG7718813.1"/>
    </source>
</evidence>
<evidence type="ECO:0000256" key="1">
    <source>
        <dbReference type="SAM" id="MobiDB-lite"/>
    </source>
</evidence>
<feature type="non-terminal residue" evidence="2">
    <location>
        <position position="1"/>
    </location>
</feature>
<dbReference type="EMBL" id="CAJVCH010056177">
    <property type="protein sequence ID" value="CAG7718813.1"/>
    <property type="molecule type" value="Genomic_DNA"/>
</dbReference>
<comment type="caution">
    <text evidence="2">The sequence shown here is derived from an EMBL/GenBank/DDBJ whole genome shotgun (WGS) entry which is preliminary data.</text>
</comment>
<protein>
    <submittedName>
        <fullName evidence="2">Uncharacterized protein</fullName>
    </submittedName>
</protein>
<accession>A0A8J2JEM8</accession>
<organism evidence="2 3">
    <name type="scientific">Allacma fusca</name>
    <dbReference type="NCBI Taxonomy" id="39272"/>
    <lineage>
        <taxon>Eukaryota</taxon>
        <taxon>Metazoa</taxon>
        <taxon>Ecdysozoa</taxon>
        <taxon>Arthropoda</taxon>
        <taxon>Hexapoda</taxon>
        <taxon>Collembola</taxon>
        <taxon>Symphypleona</taxon>
        <taxon>Sminthuridae</taxon>
        <taxon>Allacma</taxon>
    </lineage>
</organism>